<dbReference type="Gene3D" id="2.30.320.10">
    <property type="entry name" value="YwqG-like"/>
    <property type="match status" value="1"/>
</dbReference>
<reference evidence="1 2" key="1">
    <citation type="submission" date="2022-10" db="EMBL/GenBank/DDBJ databases">
        <title>The complete genomes of actinobacterial strains from the NBC collection.</title>
        <authorList>
            <person name="Joergensen T.S."/>
            <person name="Alvarez Arevalo M."/>
            <person name="Sterndorff E.B."/>
            <person name="Faurdal D."/>
            <person name="Vuksanovic O."/>
            <person name="Mourched A.-S."/>
            <person name="Charusanti P."/>
            <person name="Shaw S."/>
            <person name="Blin K."/>
            <person name="Weber T."/>
        </authorList>
    </citation>
    <scope>NUCLEOTIDE SEQUENCE [LARGE SCALE GENOMIC DNA]</scope>
    <source>
        <strain evidence="1 2">NBC_00396</strain>
    </source>
</reference>
<protein>
    <submittedName>
        <fullName evidence="1">YwqG family protein</fullName>
    </submittedName>
</protein>
<dbReference type="RefSeq" id="WP_328373694.1">
    <property type="nucleotide sequence ID" value="NZ_CP107936.1"/>
</dbReference>
<evidence type="ECO:0000313" key="1">
    <source>
        <dbReference type="EMBL" id="WUI83963.1"/>
    </source>
</evidence>
<keyword evidence="2" id="KW-1185">Reference proteome</keyword>
<dbReference type="Proteomes" id="UP001346877">
    <property type="component" value="Chromosome"/>
</dbReference>
<dbReference type="SUPFAM" id="SSF103032">
    <property type="entry name" value="Hypothetical protein YwqG"/>
    <property type="match status" value="1"/>
</dbReference>
<gene>
    <name evidence="1" type="ORF">OG375_06495</name>
</gene>
<name>A0ABZ1PLH8_9ACTN</name>
<proteinExistence type="predicted"/>
<dbReference type="Pfam" id="PF09234">
    <property type="entry name" value="DUF1963"/>
    <property type="match status" value="1"/>
</dbReference>
<organism evidence="1 2">
    <name type="scientific">Micromonospora zamorensis</name>
    <dbReference type="NCBI Taxonomy" id="709883"/>
    <lineage>
        <taxon>Bacteria</taxon>
        <taxon>Bacillati</taxon>
        <taxon>Actinomycetota</taxon>
        <taxon>Actinomycetes</taxon>
        <taxon>Micromonosporales</taxon>
        <taxon>Micromonosporaceae</taxon>
        <taxon>Micromonospora</taxon>
    </lineage>
</organism>
<dbReference type="InterPro" id="IPR035948">
    <property type="entry name" value="YwqG-like_sf"/>
</dbReference>
<accession>A0ABZ1PLH8</accession>
<dbReference type="EMBL" id="CP107941">
    <property type="protein sequence ID" value="WUI83963.1"/>
    <property type="molecule type" value="Genomic_DNA"/>
</dbReference>
<dbReference type="InterPro" id="IPR015315">
    <property type="entry name" value="DUF1963"/>
</dbReference>
<sequence>MSSTYRQTLIDQFRAKAAEQGIPPADVERWISGLRPFATLLPYGDGPVAGRWGGNPWLPADVPHPPFTLVASIDCAALPAEATDLPLPSDGQLLLFSDDDGDGYCDFRGTVLYVPTGAAVAERPWSVEGEDEYEHDPWPVESLRLTIVPYRPLYPADDSNAPDEHPHGKDLARAWEDSQVWPLCERGVQLGGYPIELTYSPIGGAIEAANPTASIGDARPPVPGTEPPKDDDWVLLASADGTDMFNGGRQNLISWVIPRQDLAELRFDRVHVQLDGG</sequence>
<evidence type="ECO:0000313" key="2">
    <source>
        <dbReference type="Proteomes" id="UP001346877"/>
    </source>
</evidence>